<keyword evidence="6" id="KW-1133">Transmembrane helix</keyword>
<dbReference type="InterPro" id="IPR003953">
    <property type="entry name" value="FAD-dep_OxRdtase_2_FAD-bd"/>
</dbReference>
<evidence type="ECO:0000256" key="2">
    <source>
        <dbReference type="ARBA" id="ARBA00022630"/>
    </source>
</evidence>
<keyword evidence="6" id="KW-0472">Membrane</keyword>
<feature type="transmembrane region" description="Helical" evidence="6">
    <location>
        <begin position="12"/>
        <end position="31"/>
    </location>
</feature>
<sequence>MSDEKSNLSRRGFLGAGGAIMGGLALTQLPLDGAAPKGGTVVDSTMPRKWDETFDVVIVGSGFAGLAAAYEAKKAGASVVVLEKMPTAGGNSIINGGIVSAAGSPLQARMGIKDSPELMAKDMMVAGLGLNHPDLVKLISEKSTETVLWTISELGVKYLDNELVQEGGHTVKRSYKTYNSSGSAIVLPQLAKLKALGVEPRLETFVTRIYRDKDGRVKGLQIREGYEFPKADSGKLKTIRARKGVVLAHGGFGQDVAYRMIQDPKLTAKVESTNQPGATAEMWREASRIGCNIIQGDWIQVGPWASPDEKGFGLAPHFAQEAASMYGIWLDATTGKRFIDELANRKIRADAIMMLMNQGHKCIAFADAKAVSRLTPGVLDKLQKSGVVKAYNTLEAVADAYGMPRAAFLETVAKYNTNIRNSDPKNPKDDIKVSTRLPEGTVPLETAPFYVSRLLPKVHHCMGGIYTNTAAQAMDVSTDKPIEGLYAAGEATGGVHGAVRLGSCAVIDCLVMGRAAGSNAAKAKAWG</sequence>
<dbReference type="InterPro" id="IPR027477">
    <property type="entry name" value="Succ_DH/fumarate_Rdtase_cat_sf"/>
</dbReference>
<evidence type="ECO:0000256" key="1">
    <source>
        <dbReference type="ARBA" id="ARBA00001974"/>
    </source>
</evidence>
<dbReference type="Pfam" id="PF00890">
    <property type="entry name" value="FAD_binding_2"/>
    <property type="match status" value="1"/>
</dbReference>
<dbReference type="InterPro" id="IPR036188">
    <property type="entry name" value="FAD/NAD-bd_sf"/>
</dbReference>
<dbReference type="InterPro" id="IPR050315">
    <property type="entry name" value="FAD-oxidoreductase_2"/>
</dbReference>
<gene>
    <name evidence="8" type="ORF">METEAL_22130</name>
</gene>
<dbReference type="PRINTS" id="PR00368">
    <property type="entry name" value="FADPNR"/>
</dbReference>
<dbReference type="PANTHER" id="PTHR43400:SF7">
    <property type="entry name" value="FAD-DEPENDENT OXIDOREDUCTASE 2 FAD BINDING DOMAIN-CONTAINING PROTEIN"/>
    <property type="match status" value="1"/>
</dbReference>
<evidence type="ECO:0000256" key="6">
    <source>
        <dbReference type="SAM" id="Phobius"/>
    </source>
</evidence>
<dbReference type="PANTHER" id="PTHR43400">
    <property type="entry name" value="FUMARATE REDUCTASE"/>
    <property type="match status" value="1"/>
</dbReference>
<dbReference type="RefSeq" id="WP_316411683.1">
    <property type="nucleotide sequence ID" value="NZ_AP027080.1"/>
</dbReference>
<keyword evidence="2 5" id="KW-0285">Flavoprotein</keyword>
<evidence type="ECO:0000256" key="5">
    <source>
        <dbReference type="RuleBase" id="RU366062"/>
    </source>
</evidence>
<proteinExistence type="inferred from homology"/>
<comment type="cofactor">
    <cofactor evidence="1">
        <name>FAD</name>
        <dbReference type="ChEBI" id="CHEBI:57692"/>
    </cofactor>
</comment>
<evidence type="ECO:0000313" key="9">
    <source>
        <dbReference type="Proteomes" id="UP001238179"/>
    </source>
</evidence>
<keyword evidence="6" id="KW-0812">Transmembrane</keyword>
<evidence type="ECO:0000313" key="8">
    <source>
        <dbReference type="EMBL" id="BDU73039.1"/>
    </source>
</evidence>
<dbReference type="PROSITE" id="PS51318">
    <property type="entry name" value="TAT"/>
    <property type="match status" value="1"/>
</dbReference>
<dbReference type="SUPFAM" id="SSF56425">
    <property type="entry name" value="Succinate dehydrogenase/fumarate reductase flavoprotein, catalytic domain"/>
    <property type="match status" value="1"/>
</dbReference>
<accession>A0AA48K8L6</accession>
<feature type="domain" description="FAD-dependent oxidoreductase 2 FAD-binding" evidence="7">
    <location>
        <begin position="55"/>
        <end position="505"/>
    </location>
</feature>
<evidence type="ECO:0000259" key="7">
    <source>
        <dbReference type="Pfam" id="PF00890"/>
    </source>
</evidence>
<evidence type="ECO:0000256" key="4">
    <source>
        <dbReference type="ARBA" id="ARBA00023002"/>
    </source>
</evidence>
<dbReference type="Gene3D" id="3.90.700.10">
    <property type="entry name" value="Succinate dehydrogenase/fumarate reductase flavoprotein, catalytic domain"/>
    <property type="match status" value="1"/>
</dbReference>
<organism evidence="8 9">
    <name type="scientific">Mesoterricola silvestris</name>
    <dbReference type="NCBI Taxonomy" id="2927979"/>
    <lineage>
        <taxon>Bacteria</taxon>
        <taxon>Pseudomonadati</taxon>
        <taxon>Acidobacteriota</taxon>
        <taxon>Holophagae</taxon>
        <taxon>Holophagales</taxon>
        <taxon>Holophagaceae</taxon>
        <taxon>Mesoterricola</taxon>
    </lineage>
</organism>
<dbReference type="InterPro" id="IPR010960">
    <property type="entry name" value="Flavocytochrome_c"/>
</dbReference>
<protein>
    <submittedName>
        <fullName evidence="8">Flavocytochrome c</fullName>
    </submittedName>
</protein>
<evidence type="ECO:0000256" key="3">
    <source>
        <dbReference type="ARBA" id="ARBA00022827"/>
    </source>
</evidence>
<keyword evidence="3 5" id="KW-0274">FAD</keyword>
<keyword evidence="9" id="KW-1185">Reference proteome</keyword>
<dbReference type="GO" id="GO:0016491">
    <property type="term" value="F:oxidoreductase activity"/>
    <property type="evidence" value="ECO:0007669"/>
    <property type="project" value="UniProtKB-KW"/>
</dbReference>
<dbReference type="Proteomes" id="UP001238179">
    <property type="component" value="Chromosome"/>
</dbReference>
<dbReference type="KEGG" id="msil:METEAL_22130"/>
<dbReference type="InterPro" id="IPR006311">
    <property type="entry name" value="TAT_signal"/>
</dbReference>
<dbReference type="SUPFAM" id="SSF51905">
    <property type="entry name" value="FAD/NAD(P)-binding domain"/>
    <property type="match status" value="1"/>
</dbReference>
<dbReference type="Gene3D" id="3.50.50.60">
    <property type="entry name" value="FAD/NAD(P)-binding domain"/>
    <property type="match status" value="1"/>
</dbReference>
<reference evidence="9" key="1">
    <citation type="journal article" date="2023" name="Int. J. Syst. Evol. Microbiol.">
        <title>Mesoterricola silvestris gen. nov., sp. nov., Mesoterricola sediminis sp. nov., Geothrix oryzae sp. nov., Geothrix edaphica sp. nov., Geothrix rubra sp. nov., and Geothrix limicola sp. nov., six novel members of Acidobacteriota isolated from soils.</title>
        <authorList>
            <person name="Itoh H."/>
            <person name="Sugisawa Y."/>
            <person name="Mise K."/>
            <person name="Xu Z."/>
            <person name="Kuniyasu M."/>
            <person name="Ushijima N."/>
            <person name="Kawano K."/>
            <person name="Kobayashi E."/>
            <person name="Shiratori Y."/>
            <person name="Masuda Y."/>
            <person name="Senoo K."/>
        </authorList>
    </citation>
    <scope>NUCLEOTIDE SEQUENCE [LARGE SCALE GENOMIC DNA]</scope>
    <source>
        <strain evidence="9">W79</strain>
    </source>
</reference>
<dbReference type="AlphaFoldDB" id="A0AA48K8L6"/>
<comment type="similarity">
    <text evidence="5">Belongs to the FAD-dependent oxidoreductase 2 family. FRD/SDH subfamily.</text>
</comment>
<keyword evidence="4 5" id="KW-0560">Oxidoreductase</keyword>
<dbReference type="EMBL" id="AP027080">
    <property type="protein sequence ID" value="BDU73039.1"/>
    <property type="molecule type" value="Genomic_DNA"/>
</dbReference>
<dbReference type="NCBIfam" id="TIGR01813">
    <property type="entry name" value="flavo_cyto_c"/>
    <property type="match status" value="1"/>
</dbReference>
<name>A0AA48K8L6_9BACT</name>
<dbReference type="GO" id="GO:0010181">
    <property type="term" value="F:FMN binding"/>
    <property type="evidence" value="ECO:0007669"/>
    <property type="project" value="InterPro"/>
</dbReference>